<name>A0A938XB59_9CLOT</name>
<dbReference type="AlphaFoldDB" id="A0A938XB59"/>
<organism evidence="1 2">
    <name type="scientific">Mordavella massiliensis</name>
    <dbReference type="NCBI Taxonomy" id="1871024"/>
    <lineage>
        <taxon>Bacteria</taxon>
        <taxon>Bacillati</taxon>
        <taxon>Bacillota</taxon>
        <taxon>Clostridia</taxon>
        <taxon>Eubacteriales</taxon>
        <taxon>Clostridiaceae</taxon>
        <taxon>Mordavella</taxon>
    </lineage>
</organism>
<reference evidence="1" key="1">
    <citation type="submission" date="2020-08" db="EMBL/GenBank/DDBJ databases">
        <authorList>
            <person name="Cejkova D."/>
            <person name="Kubasova T."/>
            <person name="Jahodarova E."/>
            <person name="Rychlik I."/>
        </authorList>
    </citation>
    <scope>NUCLEOTIDE SEQUENCE</scope>
    <source>
        <strain evidence="1">An582</strain>
    </source>
</reference>
<dbReference type="PANTHER" id="PTHR33361:SF2">
    <property type="entry name" value="DUF885 DOMAIN-CONTAINING PROTEIN"/>
    <property type="match status" value="1"/>
</dbReference>
<reference evidence="1" key="2">
    <citation type="journal article" date="2021" name="Sci. Rep.">
        <title>The distribution of antibiotic resistance genes in chicken gut microbiota commensals.</title>
        <authorList>
            <person name="Juricova H."/>
            <person name="Matiasovicova J."/>
            <person name="Kubasova T."/>
            <person name="Cejkova D."/>
            <person name="Rychlik I."/>
        </authorList>
    </citation>
    <scope>NUCLEOTIDE SEQUENCE</scope>
    <source>
        <strain evidence="1">An582</strain>
    </source>
</reference>
<dbReference type="RefSeq" id="WP_204906309.1">
    <property type="nucleotide sequence ID" value="NZ_JACJKS010000007.1"/>
</dbReference>
<evidence type="ECO:0000313" key="2">
    <source>
        <dbReference type="Proteomes" id="UP000705508"/>
    </source>
</evidence>
<protein>
    <submittedName>
        <fullName evidence="1">DUF885 domain-containing protein</fullName>
    </submittedName>
</protein>
<dbReference type="InterPro" id="IPR010281">
    <property type="entry name" value="DUF885"/>
</dbReference>
<sequence>MKIRTGFRRELDSYYQRIHINDFSSFIKSDFRDGQLFDLSQERADRNIRESREMMGKIDGWLSQEDITWEETAVLKICRDFCAYIIRNGEYYWYKFNLTHNTTPLPYVVKRLETYPIRSREDLDAYETLLAQFPEKLRGMLEKLREQEKRGILLPPEQVGIVIRLLESLISPPGTLLKPWNRENVTVEIAEAVRGRIGRSLAEFNSTLDQMIRDIRDSYPSGSREILPGLCHIPGGEEYYRQQIITYTSYALEPEELHALGYENLRITQEKMRGIIRKLGLSFDLKEFQAYLQKNRICFDNTPEELQARFDRAQGRIEPELDRFFLRKPAAGCRCQALPKSKEGTTSWGYYSVPIGEEKQGVFYYSAAELEQRSQIRTAAIVAHELLPGHHFQTNLIAEDASLPMICREHFNTAYADGWAEYAADLAGEMGAYDLYDLYGRYVWDLVLCCRLVVDTGLNAMGWTMDRARAFMRENTNLTDSEIFMETLRYAVDMPAQALAYKYGSLKMRELREKAQGALKERFDIRRYHEEVLRYGSAPLHILDEIVDNYIFSTNQSGK</sequence>
<dbReference type="Proteomes" id="UP000705508">
    <property type="component" value="Unassembled WGS sequence"/>
</dbReference>
<accession>A0A938XB59</accession>
<dbReference type="Pfam" id="PF05960">
    <property type="entry name" value="DUF885"/>
    <property type="match status" value="1"/>
</dbReference>
<proteinExistence type="predicted"/>
<dbReference type="EMBL" id="JACJKS010000007">
    <property type="protein sequence ID" value="MBM6948286.1"/>
    <property type="molecule type" value="Genomic_DNA"/>
</dbReference>
<dbReference type="PANTHER" id="PTHR33361">
    <property type="entry name" value="GLR0591 PROTEIN"/>
    <property type="match status" value="1"/>
</dbReference>
<comment type="caution">
    <text evidence="1">The sequence shown here is derived from an EMBL/GenBank/DDBJ whole genome shotgun (WGS) entry which is preliminary data.</text>
</comment>
<evidence type="ECO:0000313" key="1">
    <source>
        <dbReference type="EMBL" id="MBM6948286.1"/>
    </source>
</evidence>
<gene>
    <name evidence="1" type="ORF">H6A20_06395</name>
</gene>